<dbReference type="SUPFAM" id="SSF54171">
    <property type="entry name" value="DNA-binding domain"/>
    <property type="match status" value="1"/>
</dbReference>
<dbReference type="Pfam" id="PF00847">
    <property type="entry name" value="AP2"/>
    <property type="match status" value="1"/>
</dbReference>
<keyword evidence="3" id="KW-0238">DNA-binding</keyword>
<keyword evidence="5" id="KW-0804">Transcription</keyword>
<evidence type="ECO:0000256" key="4">
    <source>
        <dbReference type="ARBA" id="ARBA00023159"/>
    </source>
</evidence>
<feature type="domain" description="AP2/ERF" evidence="9">
    <location>
        <begin position="159"/>
        <end position="215"/>
    </location>
</feature>
<dbReference type="GO" id="GO:0003677">
    <property type="term" value="F:DNA binding"/>
    <property type="evidence" value="ECO:0007669"/>
    <property type="project" value="UniProtKB-KW"/>
</dbReference>
<feature type="region of interest" description="Disordered" evidence="8">
    <location>
        <begin position="19"/>
        <end position="58"/>
    </location>
</feature>
<evidence type="ECO:0000259" key="9">
    <source>
        <dbReference type="PROSITE" id="PS51032"/>
    </source>
</evidence>
<organism evidence="10 11">
    <name type="scientific">Phaseolus vulgaris</name>
    <name type="common">Kidney bean</name>
    <name type="synonym">French bean</name>
    <dbReference type="NCBI Taxonomy" id="3885"/>
    <lineage>
        <taxon>Eukaryota</taxon>
        <taxon>Viridiplantae</taxon>
        <taxon>Streptophyta</taxon>
        <taxon>Embryophyta</taxon>
        <taxon>Tracheophyta</taxon>
        <taxon>Spermatophyta</taxon>
        <taxon>Magnoliopsida</taxon>
        <taxon>eudicotyledons</taxon>
        <taxon>Gunneridae</taxon>
        <taxon>Pentapetalae</taxon>
        <taxon>rosids</taxon>
        <taxon>fabids</taxon>
        <taxon>Fabales</taxon>
        <taxon>Fabaceae</taxon>
        <taxon>Papilionoideae</taxon>
        <taxon>50 kb inversion clade</taxon>
        <taxon>NPAAA clade</taxon>
        <taxon>indigoferoid/millettioid clade</taxon>
        <taxon>Phaseoleae</taxon>
        <taxon>Phaseolus</taxon>
    </lineage>
</organism>
<dbReference type="SMR" id="V7BK84"/>
<dbReference type="Gene3D" id="3.30.730.10">
    <property type="entry name" value="AP2/ERF domain"/>
    <property type="match status" value="1"/>
</dbReference>
<sequence length="410" mass="45025">MAMFDLNVDINHAEADAGSSCAQKGAKLQNFPPEISDSRTSNSSVWNPADEDSSNNSSPLIFDILKKERGGSEFDAATEGNKEQTMAQKGEMVTRTLFPVTSSDKGGRVPDFKSGLWEKTQLSNLSFPEPDGQNGLRTLQQKLPHVRKNRRGPRSRSSQYRGVTFYRRTGRWESHIWDCGKQVYLGGFDTAQAAASAYDRAAIKFRGVDADINFSLRDYEEDLKQMRALSKEEFVLVLRRQINGISRRSTTYRGSLSLHKGGQGEPRMGPFIGKTFCPKSSEGKVEASFRPFSYKENIIANSSIAGTCHNLDLSLGISPSSKMLKNCDFGGEYSFGCMASKIPEEIGTMEKSMVGRIRSVPLQKFSNLASHICSNGSIGSRPLQSNAAASSGFVSSSGCLISHTSNQHTY</sequence>
<dbReference type="FunFam" id="3.30.730.10:FF:000004">
    <property type="entry name" value="AP2-like ethylene-responsive transcription factor"/>
    <property type="match status" value="1"/>
</dbReference>
<gene>
    <name evidence="10" type="ORF">PHAVU_007G240200g</name>
</gene>
<evidence type="ECO:0000256" key="6">
    <source>
        <dbReference type="ARBA" id="ARBA00023242"/>
    </source>
</evidence>
<dbReference type="eggNOG" id="ENOG502QVRS">
    <property type="taxonomic scope" value="Eukaryota"/>
</dbReference>
<evidence type="ECO:0000256" key="3">
    <source>
        <dbReference type="ARBA" id="ARBA00023125"/>
    </source>
</evidence>
<dbReference type="AlphaFoldDB" id="V7BK84"/>
<keyword evidence="2" id="KW-0805">Transcription regulation</keyword>
<keyword evidence="6" id="KW-0539">Nucleus</keyword>
<dbReference type="PANTHER" id="PTHR32467:SF108">
    <property type="entry name" value="AP2 DOMAIN TRANSCRIPTION FACTOR"/>
    <property type="match status" value="1"/>
</dbReference>
<keyword evidence="11" id="KW-1185">Reference proteome</keyword>
<dbReference type="OMA" id="EPRMGPF"/>
<dbReference type="Gramene" id="ESW17443">
    <property type="protein sequence ID" value="ESW17443"/>
    <property type="gene ID" value="PHAVU_007G240200g"/>
</dbReference>
<proteinExistence type="inferred from homology"/>
<dbReference type="Proteomes" id="UP000000226">
    <property type="component" value="Chromosome 7"/>
</dbReference>
<dbReference type="SMART" id="SM00380">
    <property type="entry name" value="AP2"/>
    <property type="match status" value="1"/>
</dbReference>
<accession>V7BK84</accession>
<dbReference type="CDD" id="cd00018">
    <property type="entry name" value="AP2"/>
    <property type="match status" value="1"/>
</dbReference>
<evidence type="ECO:0000313" key="11">
    <source>
        <dbReference type="Proteomes" id="UP000000226"/>
    </source>
</evidence>
<evidence type="ECO:0000256" key="5">
    <source>
        <dbReference type="ARBA" id="ARBA00023163"/>
    </source>
</evidence>
<dbReference type="OrthoDB" id="207175at2759"/>
<dbReference type="GO" id="GO:0003700">
    <property type="term" value="F:DNA-binding transcription factor activity"/>
    <property type="evidence" value="ECO:0007669"/>
    <property type="project" value="InterPro"/>
</dbReference>
<reference evidence="11" key="1">
    <citation type="journal article" date="2014" name="Nat. Genet.">
        <title>A reference genome for common bean and genome-wide analysis of dual domestications.</title>
        <authorList>
            <person name="Schmutz J."/>
            <person name="McClean P.E."/>
            <person name="Mamidi S."/>
            <person name="Wu G.A."/>
            <person name="Cannon S.B."/>
            <person name="Grimwood J."/>
            <person name="Jenkins J."/>
            <person name="Shu S."/>
            <person name="Song Q."/>
            <person name="Chavarro C."/>
            <person name="Torres-Torres M."/>
            <person name="Geffroy V."/>
            <person name="Moghaddam S.M."/>
            <person name="Gao D."/>
            <person name="Abernathy B."/>
            <person name="Barry K."/>
            <person name="Blair M."/>
            <person name="Brick M.A."/>
            <person name="Chovatia M."/>
            <person name="Gepts P."/>
            <person name="Goodstein D.M."/>
            <person name="Gonzales M."/>
            <person name="Hellsten U."/>
            <person name="Hyten D.L."/>
            <person name="Jia G."/>
            <person name="Kelly J.D."/>
            <person name="Kudrna D."/>
            <person name="Lee R."/>
            <person name="Richard M.M."/>
            <person name="Miklas P.N."/>
            <person name="Osorno J.M."/>
            <person name="Rodrigues J."/>
            <person name="Thareau V."/>
            <person name="Urrea C.A."/>
            <person name="Wang M."/>
            <person name="Yu Y."/>
            <person name="Zhang M."/>
            <person name="Wing R.A."/>
            <person name="Cregan P.B."/>
            <person name="Rokhsar D.S."/>
            <person name="Jackson S.A."/>
        </authorList>
    </citation>
    <scope>NUCLEOTIDE SEQUENCE [LARGE SCALE GENOMIC DNA]</scope>
    <source>
        <strain evidence="11">cv. G19833</strain>
    </source>
</reference>
<evidence type="ECO:0000256" key="8">
    <source>
        <dbReference type="SAM" id="MobiDB-lite"/>
    </source>
</evidence>
<comment type="similarity">
    <text evidence="7">Belongs to the AP2/ERF transcription factor family. AP2 subfamily.</text>
</comment>
<dbReference type="EMBL" id="CM002294">
    <property type="protein sequence ID" value="ESW17443.1"/>
    <property type="molecule type" value="Genomic_DNA"/>
</dbReference>
<evidence type="ECO:0000256" key="7">
    <source>
        <dbReference type="ARBA" id="ARBA00037973"/>
    </source>
</evidence>
<dbReference type="PANTHER" id="PTHR32467">
    <property type="entry name" value="AP2-LIKE ETHYLENE-RESPONSIVE TRANSCRIPTION FACTOR"/>
    <property type="match status" value="1"/>
</dbReference>
<evidence type="ECO:0000256" key="1">
    <source>
        <dbReference type="ARBA" id="ARBA00004123"/>
    </source>
</evidence>
<evidence type="ECO:0000256" key="2">
    <source>
        <dbReference type="ARBA" id="ARBA00023015"/>
    </source>
</evidence>
<comment type="subcellular location">
    <subcellularLocation>
        <location evidence="1">Nucleus</location>
    </subcellularLocation>
</comment>
<dbReference type="InterPro" id="IPR016177">
    <property type="entry name" value="DNA-bd_dom_sf"/>
</dbReference>
<dbReference type="GO" id="GO:0005634">
    <property type="term" value="C:nucleus"/>
    <property type="evidence" value="ECO:0007669"/>
    <property type="project" value="UniProtKB-SubCell"/>
</dbReference>
<dbReference type="PROSITE" id="PS51032">
    <property type="entry name" value="AP2_ERF"/>
    <property type="match status" value="1"/>
</dbReference>
<keyword evidence="4" id="KW-0010">Activator</keyword>
<protein>
    <recommendedName>
        <fullName evidence="9">AP2/ERF domain-containing protein</fullName>
    </recommendedName>
</protein>
<dbReference type="STRING" id="3885.V7BK84"/>
<name>V7BK84_PHAVU</name>
<dbReference type="InterPro" id="IPR001471">
    <property type="entry name" value="AP2/ERF_dom"/>
</dbReference>
<evidence type="ECO:0000313" key="10">
    <source>
        <dbReference type="EMBL" id="ESW17443.1"/>
    </source>
</evidence>
<dbReference type="InterPro" id="IPR036955">
    <property type="entry name" value="AP2/ERF_dom_sf"/>
</dbReference>